<feature type="coiled-coil region" evidence="1">
    <location>
        <begin position="66"/>
        <end position="100"/>
    </location>
</feature>
<comment type="caution">
    <text evidence="3">The sequence shown here is derived from an EMBL/GenBank/DDBJ whole genome shotgun (WGS) entry which is preliminary data.</text>
</comment>
<keyword evidence="1" id="KW-0175">Coiled coil</keyword>
<proteinExistence type="predicted"/>
<evidence type="ECO:0000313" key="4">
    <source>
        <dbReference type="Proteomes" id="UP000533306"/>
    </source>
</evidence>
<keyword evidence="4" id="KW-1185">Reference proteome</keyword>
<evidence type="ECO:0000313" key="3">
    <source>
        <dbReference type="EMBL" id="MBB6011636.1"/>
    </source>
</evidence>
<reference evidence="3 4" key="1">
    <citation type="submission" date="2020-08" db="EMBL/GenBank/DDBJ databases">
        <title>Genomic Encyclopedia of Type Strains, Phase IV (KMG-IV): sequencing the most valuable type-strain genomes for metagenomic binning, comparative biology and taxonomic classification.</title>
        <authorList>
            <person name="Goeker M."/>
        </authorList>
    </citation>
    <scope>NUCLEOTIDE SEQUENCE [LARGE SCALE GENOMIC DNA]</scope>
    <source>
        <strain evidence="3 4">DSM 11099</strain>
    </source>
</reference>
<organism evidence="3 4">
    <name type="scientific">Aquamicrobium lusatiense</name>
    <dbReference type="NCBI Taxonomy" id="89772"/>
    <lineage>
        <taxon>Bacteria</taxon>
        <taxon>Pseudomonadati</taxon>
        <taxon>Pseudomonadota</taxon>
        <taxon>Alphaproteobacteria</taxon>
        <taxon>Hyphomicrobiales</taxon>
        <taxon>Phyllobacteriaceae</taxon>
        <taxon>Aquamicrobium</taxon>
    </lineage>
</organism>
<evidence type="ECO:0000256" key="1">
    <source>
        <dbReference type="SAM" id="Coils"/>
    </source>
</evidence>
<dbReference type="EMBL" id="JACHEU010000001">
    <property type="protein sequence ID" value="MBB6011636.1"/>
    <property type="molecule type" value="Genomic_DNA"/>
</dbReference>
<dbReference type="RefSeq" id="WP_183826782.1">
    <property type="nucleotide sequence ID" value="NZ_JACHEU010000001.1"/>
</dbReference>
<name>A0A7W9S022_9HYPH</name>
<feature type="chain" id="PRO_5031301731" evidence="2">
    <location>
        <begin position="22"/>
        <end position="144"/>
    </location>
</feature>
<protein>
    <submittedName>
        <fullName evidence="3">Uncharacterized protein</fullName>
    </submittedName>
</protein>
<gene>
    <name evidence="3" type="ORF">HNR59_000981</name>
</gene>
<feature type="signal peptide" evidence="2">
    <location>
        <begin position="1"/>
        <end position="21"/>
    </location>
</feature>
<accession>A0A7W9S022</accession>
<keyword evidence="2" id="KW-0732">Signal</keyword>
<sequence length="144" mass="16129">MRGRILISLPLFGLLCAPASAEGDAERYRLEKTGDGYVRMDTVTGAMSTCREQSGQLVCRMAADERSVVQDEMDRMQGQVKALEERVAKLENSLTSRLESSLPSEEEFNKTMGYMERFFRSFMGIVRDIEKEDPPPAGPGPDRT</sequence>
<evidence type="ECO:0000256" key="2">
    <source>
        <dbReference type="SAM" id="SignalP"/>
    </source>
</evidence>
<dbReference type="Proteomes" id="UP000533306">
    <property type="component" value="Unassembled WGS sequence"/>
</dbReference>
<dbReference type="AlphaFoldDB" id="A0A7W9S022"/>